<evidence type="ECO:0000313" key="1">
    <source>
        <dbReference type="EMBL" id="MBX07422.1"/>
    </source>
</evidence>
<reference evidence="1" key="1">
    <citation type="submission" date="2018-02" db="EMBL/GenBank/DDBJ databases">
        <title>Rhizophora mucronata_Transcriptome.</title>
        <authorList>
            <person name="Meera S.P."/>
            <person name="Sreeshan A."/>
            <person name="Augustine A."/>
        </authorList>
    </citation>
    <scope>NUCLEOTIDE SEQUENCE</scope>
    <source>
        <tissue evidence="1">Leaf</tissue>
    </source>
</reference>
<proteinExistence type="predicted"/>
<dbReference type="EMBL" id="GGEC01026938">
    <property type="protein sequence ID" value="MBX07422.1"/>
    <property type="molecule type" value="Transcribed_RNA"/>
</dbReference>
<name>A0A2P2KNZ5_RHIMU</name>
<dbReference type="AlphaFoldDB" id="A0A2P2KNZ5"/>
<sequence>MSGFPDSSFSFPWLHPKLYLLPGSSRSFLTSSGRLANLGERFRRFRRSKENPGTSVTERIPNAFGPKPSSIFNDKSAFLSCYGRKLIRFYNQDSRILVCNLEPRGQWEPYKRRK</sequence>
<organism evidence="1">
    <name type="scientific">Rhizophora mucronata</name>
    <name type="common">Asiatic mangrove</name>
    <dbReference type="NCBI Taxonomy" id="61149"/>
    <lineage>
        <taxon>Eukaryota</taxon>
        <taxon>Viridiplantae</taxon>
        <taxon>Streptophyta</taxon>
        <taxon>Embryophyta</taxon>
        <taxon>Tracheophyta</taxon>
        <taxon>Spermatophyta</taxon>
        <taxon>Magnoliopsida</taxon>
        <taxon>eudicotyledons</taxon>
        <taxon>Gunneridae</taxon>
        <taxon>Pentapetalae</taxon>
        <taxon>rosids</taxon>
        <taxon>fabids</taxon>
        <taxon>Malpighiales</taxon>
        <taxon>Rhizophoraceae</taxon>
        <taxon>Rhizophora</taxon>
    </lineage>
</organism>
<accession>A0A2P2KNZ5</accession>
<protein>
    <submittedName>
        <fullName evidence="1">Uncharacterized protein</fullName>
    </submittedName>
</protein>